<dbReference type="InterPro" id="IPR000835">
    <property type="entry name" value="HTH_MarR-typ"/>
</dbReference>
<accession>A0A6P1E8C2</accession>
<name>A0A6P1E8C2_LENHI</name>
<dbReference type="SUPFAM" id="SSF46785">
    <property type="entry name" value="Winged helix' DNA-binding domain"/>
    <property type="match status" value="1"/>
</dbReference>
<dbReference type="AlphaFoldDB" id="A0A6P1E8C2"/>
<proteinExistence type="predicted"/>
<dbReference type="RefSeq" id="WP_003552647.1">
    <property type="nucleotide sequence ID" value="NZ_CABKOL010000106.1"/>
</dbReference>
<keyword evidence="2" id="KW-0238">DNA-binding</keyword>
<keyword evidence="3" id="KW-0804">Transcription</keyword>
<protein>
    <submittedName>
        <fullName evidence="5">MarR family transcriptional regulator</fullName>
    </submittedName>
</protein>
<evidence type="ECO:0000256" key="1">
    <source>
        <dbReference type="ARBA" id="ARBA00023015"/>
    </source>
</evidence>
<dbReference type="PANTHER" id="PTHR42756:SF1">
    <property type="entry name" value="TRANSCRIPTIONAL REPRESSOR OF EMRAB OPERON"/>
    <property type="match status" value="1"/>
</dbReference>
<dbReference type="InterPro" id="IPR023187">
    <property type="entry name" value="Tscrpt_reg_MarR-type_CS"/>
</dbReference>
<evidence type="ECO:0000256" key="3">
    <source>
        <dbReference type="ARBA" id="ARBA00023163"/>
    </source>
</evidence>
<evidence type="ECO:0000313" key="5">
    <source>
        <dbReference type="EMBL" id="QHB51491.1"/>
    </source>
</evidence>
<gene>
    <name evidence="5" type="ORF">GQR93_04310</name>
</gene>
<dbReference type="PANTHER" id="PTHR42756">
    <property type="entry name" value="TRANSCRIPTIONAL REGULATOR, MARR"/>
    <property type="match status" value="1"/>
</dbReference>
<dbReference type="SMART" id="SM00347">
    <property type="entry name" value="HTH_MARR"/>
    <property type="match status" value="1"/>
</dbReference>
<keyword evidence="1" id="KW-0805">Transcription regulation</keyword>
<dbReference type="PROSITE" id="PS50995">
    <property type="entry name" value="HTH_MARR_2"/>
    <property type="match status" value="1"/>
</dbReference>
<dbReference type="Proteomes" id="UP000465035">
    <property type="component" value="Chromosome"/>
</dbReference>
<dbReference type="Pfam" id="PF12802">
    <property type="entry name" value="MarR_2"/>
    <property type="match status" value="1"/>
</dbReference>
<sequence>MTDIEIDGLIATINTASRQLQTYLDEQLKPLKLTSSNYYFILKINQAPTLTQDQLFKRIYLSQSNVTRRLEQLIRLGYVQKERSQTDGRSWSISLTSTGKALVPKLNERLEYVNNRVFSGIDRVTQDRLMAALIKVEQNLMQ</sequence>
<dbReference type="GO" id="GO:0003700">
    <property type="term" value="F:DNA-binding transcription factor activity"/>
    <property type="evidence" value="ECO:0007669"/>
    <property type="project" value="InterPro"/>
</dbReference>
<reference evidence="5 6" key="1">
    <citation type="submission" date="2019-12" db="EMBL/GenBank/DDBJ databases">
        <title>Lactobacillus hilgardii FLUB.</title>
        <authorList>
            <person name="Gustaw K."/>
        </authorList>
    </citation>
    <scope>NUCLEOTIDE SEQUENCE [LARGE SCALE GENOMIC DNA]</scope>
    <source>
        <strain evidence="5 6">FLUB</strain>
    </source>
</reference>
<dbReference type="InterPro" id="IPR036390">
    <property type="entry name" value="WH_DNA-bd_sf"/>
</dbReference>
<dbReference type="PRINTS" id="PR00598">
    <property type="entry name" value="HTHMARR"/>
</dbReference>
<dbReference type="EMBL" id="CP047121">
    <property type="protein sequence ID" value="QHB51491.1"/>
    <property type="molecule type" value="Genomic_DNA"/>
</dbReference>
<dbReference type="GeneID" id="69057577"/>
<dbReference type="Gene3D" id="1.10.10.10">
    <property type="entry name" value="Winged helix-like DNA-binding domain superfamily/Winged helix DNA-binding domain"/>
    <property type="match status" value="1"/>
</dbReference>
<evidence type="ECO:0000313" key="6">
    <source>
        <dbReference type="Proteomes" id="UP000465035"/>
    </source>
</evidence>
<evidence type="ECO:0000256" key="2">
    <source>
        <dbReference type="ARBA" id="ARBA00023125"/>
    </source>
</evidence>
<evidence type="ECO:0000259" key="4">
    <source>
        <dbReference type="PROSITE" id="PS50995"/>
    </source>
</evidence>
<dbReference type="InterPro" id="IPR036388">
    <property type="entry name" value="WH-like_DNA-bd_sf"/>
</dbReference>
<organism evidence="5 6">
    <name type="scientific">Lentilactobacillus hilgardii</name>
    <name type="common">Lactobacillus hilgardii</name>
    <dbReference type="NCBI Taxonomy" id="1588"/>
    <lineage>
        <taxon>Bacteria</taxon>
        <taxon>Bacillati</taxon>
        <taxon>Bacillota</taxon>
        <taxon>Bacilli</taxon>
        <taxon>Lactobacillales</taxon>
        <taxon>Lactobacillaceae</taxon>
        <taxon>Lentilactobacillus</taxon>
    </lineage>
</organism>
<dbReference type="GO" id="GO:0003677">
    <property type="term" value="F:DNA binding"/>
    <property type="evidence" value="ECO:0007669"/>
    <property type="project" value="UniProtKB-KW"/>
</dbReference>
<dbReference type="PROSITE" id="PS01117">
    <property type="entry name" value="HTH_MARR_1"/>
    <property type="match status" value="1"/>
</dbReference>
<feature type="domain" description="HTH marR-type" evidence="4">
    <location>
        <begin position="6"/>
        <end position="138"/>
    </location>
</feature>
<dbReference type="SMR" id="A0A6P1E8C2"/>